<dbReference type="RefSeq" id="WP_377316063.1">
    <property type="nucleotide sequence ID" value="NZ_JBHSNF010000001.1"/>
</dbReference>
<name>A0ABW0QIH3_9GAMM</name>
<protein>
    <submittedName>
        <fullName evidence="2">Peroxiredoxin-like family protein</fullName>
    </submittedName>
</protein>
<sequence>MLARMVGRGHHARTENIFDNEHHVPYPRQPNMSNMITARAPGVGTRIRAGDHLPPRELVTIRGRRIRIPDAHRMVHLQFRRFAGCPVCKLHLRSVAQRHDELAKADILEVAVFHSSIETMRRHDQALPFPVVADPEGRLYRQFGVEASLRSVLDPRAWVSIARGLATFGAGREAGESALGLPADFLIGPDGEVRACKYGMHADDHWSVDEILEHSWARDWEDADPLAIHAADVAAPKGGRVNG</sequence>
<gene>
    <name evidence="2" type="ORF">ACFPPA_00135</name>
</gene>
<proteinExistence type="predicted"/>
<dbReference type="Proteomes" id="UP001596114">
    <property type="component" value="Unassembled WGS sequence"/>
</dbReference>
<evidence type="ECO:0000313" key="3">
    <source>
        <dbReference type="Proteomes" id="UP001596114"/>
    </source>
</evidence>
<feature type="domain" description="Alkyl hydroperoxide reductase subunit C/ Thiol specific antioxidant" evidence="1">
    <location>
        <begin position="50"/>
        <end position="195"/>
    </location>
</feature>
<dbReference type="Gene3D" id="3.40.30.10">
    <property type="entry name" value="Glutaredoxin"/>
    <property type="match status" value="1"/>
</dbReference>
<comment type="caution">
    <text evidence="2">The sequence shown here is derived from an EMBL/GenBank/DDBJ whole genome shotgun (WGS) entry which is preliminary data.</text>
</comment>
<dbReference type="InterPro" id="IPR036249">
    <property type="entry name" value="Thioredoxin-like_sf"/>
</dbReference>
<dbReference type="CDD" id="cd02970">
    <property type="entry name" value="PRX_like2"/>
    <property type="match status" value="1"/>
</dbReference>
<dbReference type="EMBL" id="JBHSNF010000001">
    <property type="protein sequence ID" value="MFC5524140.1"/>
    <property type="molecule type" value="Genomic_DNA"/>
</dbReference>
<dbReference type="InterPro" id="IPR000866">
    <property type="entry name" value="AhpC/TSA"/>
</dbReference>
<evidence type="ECO:0000313" key="2">
    <source>
        <dbReference type="EMBL" id="MFC5524140.1"/>
    </source>
</evidence>
<evidence type="ECO:0000259" key="1">
    <source>
        <dbReference type="Pfam" id="PF00578"/>
    </source>
</evidence>
<dbReference type="Pfam" id="PF00578">
    <property type="entry name" value="AhpC-TSA"/>
    <property type="match status" value="1"/>
</dbReference>
<organism evidence="2 3">
    <name type="scientific">Rhodanobacter ginsengisoli</name>
    <dbReference type="NCBI Taxonomy" id="418646"/>
    <lineage>
        <taxon>Bacteria</taxon>
        <taxon>Pseudomonadati</taxon>
        <taxon>Pseudomonadota</taxon>
        <taxon>Gammaproteobacteria</taxon>
        <taxon>Lysobacterales</taxon>
        <taxon>Rhodanobacteraceae</taxon>
        <taxon>Rhodanobacter</taxon>
    </lineage>
</organism>
<keyword evidence="3" id="KW-1185">Reference proteome</keyword>
<accession>A0ABW0QIH3</accession>
<dbReference type="SUPFAM" id="SSF52833">
    <property type="entry name" value="Thioredoxin-like"/>
    <property type="match status" value="1"/>
</dbReference>
<reference evidence="3" key="1">
    <citation type="journal article" date="2019" name="Int. J. Syst. Evol. Microbiol.">
        <title>The Global Catalogue of Microorganisms (GCM) 10K type strain sequencing project: providing services to taxonomists for standard genome sequencing and annotation.</title>
        <authorList>
            <consortium name="The Broad Institute Genomics Platform"/>
            <consortium name="The Broad Institute Genome Sequencing Center for Infectious Disease"/>
            <person name="Wu L."/>
            <person name="Ma J."/>
        </authorList>
    </citation>
    <scope>NUCLEOTIDE SEQUENCE [LARGE SCALE GENOMIC DNA]</scope>
    <source>
        <strain evidence="3">CGMCC 1.16619</strain>
    </source>
</reference>